<feature type="transmembrane region" description="Helical" evidence="1">
    <location>
        <begin position="255"/>
        <end position="276"/>
    </location>
</feature>
<dbReference type="Proteomes" id="UP001501690">
    <property type="component" value="Unassembled WGS sequence"/>
</dbReference>
<evidence type="ECO:0000256" key="1">
    <source>
        <dbReference type="SAM" id="Phobius"/>
    </source>
</evidence>
<keyword evidence="1" id="KW-0812">Transmembrane</keyword>
<keyword evidence="1" id="KW-0472">Membrane</keyword>
<feature type="transmembrane region" description="Helical" evidence="1">
    <location>
        <begin position="318"/>
        <end position="336"/>
    </location>
</feature>
<name>A0ABN2HZR3_9MICO</name>
<dbReference type="RefSeq" id="WP_344070324.1">
    <property type="nucleotide sequence ID" value="NZ_BAAAPL010000001.1"/>
</dbReference>
<sequence>MTPRPGGRVQRAATVWWEAVSGGAFYNRWSAWLSLVLASLVAVPTLEQGAPTGYAKAVIVAAIGWVLLAAMAVPAAIAERRWSSRTARGVVVLAVLLLAASLRGPLNDLLSVWVWGLNSEGESGFGARAVSNALAALALFSFVAIAHTQYARRRAIGARLENAIAPLRARLRLAQAHADETPEILAATAQRLRADRDRMLAGTIDFEAVSAYAADVRAESHRFEERANATDVAEVSGTDAVDVQPEPRRSLSQRLAAPPWAVAALVYCIATAPFSIPTGGWGIFAIGVVGLVIIDVIGNIVVRWLIPAPGTPGRPVCFIGTWVLAGIAVAALSHAILPGIGMLAYVGIIAFPGLILIVSLSMDAMRVASSAAGRSELILTQVARYVAEETARGSDPLRQAVGLLHGRVQGRCVILAAQADDGTPSATQIAEFRAQTDEAFDDLLSPVNDTEVRRGSLGGTALGPLDRMVAAWRAVMEISLTIAPDAVTALADREVAEGAADVVNEALVNAVKHSGARQASVAVSRAEETGLRVQITSPGTLAAPVHRAAGIGASRPGVTIRQSGADVVLDAVVAG</sequence>
<accession>A0ABN2HZR3</accession>
<organism evidence="2 3">
    <name type="scientific">Microbacterium sediminicola</name>
    <dbReference type="NCBI Taxonomy" id="415210"/>
    <lineage>
        <taxon>Bacteria</taxon>
        <taxon>Bacillati</taxon>
        <taxon>Actinomycetota</taxon>
        <taxon>Actinomycetes</taxon>
        <taxon>Micrococcales</taxon>
        <taxon>Microbacteriaceae</taxon>
        <taxon>Microbacterium</taxon>
    </lineage>
</organism>
<gene>
    <name evidence="2" type="ORF">GCM10009808_11490</name>
</gene>
<feature type="transmembrane region" description="Helical" evidence="1">
    <location>
        <begin position="89"/>
        <end position="106"/>
    </location>
</feature>
<comment type="caution">
    <text evidence="2">The sequence shown here is derived from an EMBL/GenBank/DDBJ whole genome shotgun (WGS) entry which is preliminary data.</text>
</comment>
<evidence type="ECO:0000313" key="3">
    <source>
        <dbReference type="Proteomes" id="UP001501690"/>
    </source>
</evidence>
<feature type="transmembrane region" description="Helical" evidence="1">
    <location>
        <begin position="126"/>
        <end position="146"/>
    </location>
</feature>
<reference evidence="2 3" key="1">
    <citation type="journal article" date="2019" name="Int. J. Syst. Evol. Microbiol.">
        <title>The Global Catalogue of Microorganisms (GCM) 10K type strain sequencing project: providing services to taxonomists for standard genome sequencing and annotation.</title>
        <authorList>
            <consortium name="The Broad Institute Genomics Platform"/>
            <consortium name="The Broad Institute Genome Sequencing Center for Infectious Disease"/>
            <person name="Wu L."/>
            <person name="Ma J."/>
        </authorList>
    </citation>
    <scope>NUCLEOTIDE SEQUENCE [LARGE SCALE GENOMIC DNA]</scope>
    <source>
        <strain evidence="2 3">JCM 15577</strain>
    </source>
</reference>
<dbReference type="EMBL" id="BAAAPL010000001">
    <property type="protein sequence ID" value="GAA1695937.1"/>
    <property type="molecule type" value="Genomic_DNA"/>
</dbReference>
<proteinExistence type="predicted"/>
<keyword evidence="3" id="KW-1185">Reference proteome</keyword>
<feature type="transmembrane region" description="Helical" evidence="1">
    <location>
        <begin position="29"/>
        <end position="46"/>
    </location>
</feature>
<feature type="transmembrane region" description="Helical" evidence="1">
    <location>
        <begin position="282"/>
        <end position="306"/>
    </location>
</feature>
<feature type="transmembrane region" description="Helical" evidence="1">
    <location>
        <begin position="58"/>
        <end position="77"/>
    </location>
</feature>
<feature type="transmembrane region" description="Helical" evidence="1">
    <location>
        <begin position="342"/>
        <end position="360"/>
    </location>
</feature>
<evidence type="ECO:0000313" key="2">
    <source>
        <dbReference type="EMBL" id="GAA1695937.1"/>
    </source>
</evidence>
<evidence type="ECO:0008006" key="4">
    <source>
        <dbReference type="Google" id="ProtNLM"/>
    </source>
</evidence>
<keyword evidence="1" id="KW-1133">Transmembrane helix</keyword>
<dbReference type="InterPro" id="IPR036890">
    <property type="entry name" value="HATPase_C_sf"/>
</dbReference>
<dbReference type="Gene3D" id="3.30.565.10">
    <property type="entry name" value="Histidine kinase-like ATPase, C-terminal domain"/>
    <property type="match status" value="1"/>
</dbReference>
<protein>
    <recommendedName>
        <fullName evidence="4">Signal transduction histidine kinase</fullName>
    </recommendedName>
</protein>